<dbReference type="Gene3D" id="3.40.50.410">
    <property type="entry name" value="von Willebrand factor, type A domain"/>
    <property type="match status" value="1"/>
</dbReference>
<evidence type="ECO:0000256" key="1">
    <source>
        <dbReference type="SAM" id="MobiDB-lite"/>
    </source>
</evidence>
<keyword evidence="5" id="KW-1185">Reference proteome</keyword>
<feature type="transmembrane region" description="Helical" evidence="2">
    <location>
        <begin position="565"/>
        <end position="586"/>
    </location>
</feature>
<dbReference type="Proteomes" id="UP000190064">
    <property type="component" value="Unassembled WGS sequence"/>
</dbReference>
<evidence type="ECO:0000313" key="5">
    <source>
        <dbReference type="Proteomes" id="UP000190064"/>
    </source>
</evidence>
<feature type="region of interest" description="Disordered" evidence="1">
    <location>
        <begin position="498"/>
        <end position="556"/>
    </location>
</feature>
<gene>
    <name evidence="4" type="ORF">BTA35_0213770</name>
</gene>
<dbReference type="STRING" id="966.BTA35_0213770"/>
<feature type="region of interest" description="Disordered" evidence="1">
    <location>
        <begin position="595"/>
        <end position="624"/>
    </location>
</feature>
<feature type="compositionally biased region" description="Basic and acidic residues" evidence="1">
    <location>
        <begin position="532"/>
        <end position="541"/>
    </location>
</feature>
<dbReference type="EMBL" id="MTSD02000007">
    <property type="protein sequence ID" value="OOV86284.1"/>
    <property type="molecule type" value="Genomic_DNA"/>
</dbReference>
<feature type="domain" description="VWFA" evidence="3">
    <location>
        <begin position="20"/>
        <end position="208"/>
    </location>
</feature>
<dbReference type="SUPFAM" id="SSF53300">
    <property type="entry name" value="vWA-like"/>
    <property type="match status" value="1"/>
</dbReference>
<dbReference type="InterPro" id="IPR002035">
    <property type="entry name" value="VWF_A"/>
</dbReference>
<dbReference type="InterPro" id="IPR036465">
    <property type="entry name" value="vWFA_dom_sf"/>
</dbReference>
<dbReference type="AlphaFoldDB" id="A0A1T1H8T5"/>
<dbReference type="SMART" id="SM00327">
    <property type="entry name" value="VWA"/>
    <property type="match status" value="1"/>
</dbReference>
<dbReference type="RefSeq" id="WP_161489878.1">
    <property type="nucleotide sequence ID" value="NZ_MTSD02000007.1"/>
</dbReference>
<sequence>MMLWAFVAASVVSAADVKPDVRVLIDISGSMKNNDPSNLRVPALNLLVDLLPEGSKAGVWTFGTYTNELVPHEAVSEQWRQDARSRSRDITSSALFTDIENALERASHDADRVDENYDRHIILLTDGLVDISEARDGRRKRQENNESRDSIQFDLLPQLKKAGYTVHTVALSDNADKDLMLKLAQRTGGLAAVANNAEELMQLFMQALDRTAPSKQVPLENNRFLVDSSINEFTALIFHKPDSQRVFLITPEGERYTALNHPDNVRWHYESRYDLITVSDPDDGEWLVETEMHPDNRVTVVSDLSLKVSDIPATLFRGLDLNIQASIQEEGETITRPEFLRVVAMDAQQLADNDQVLKSDAMTGKPGDAGTFVTKLGPFNTTGNYRIQVNLDGKTFQRSVSQPVFVQDIVSAQVDYDDANEPQRIFFTKVLPELKASDLTITAQVNGLAQKAQLATPESWTLDLPDMDREKAQRIRVFATGTVEGKAFDIELDPVIIPPLNPEPQVETLDSPGEMDAQSIDEGAADSANNADKAEEDDRPKKPMNLLDPNSQPLDPSKPSDANLLWVYLAVALVNIGLFAGAFWLYKRFVQRRTAARQQSGERKTSEASQPSEDRQQDDDDLSL</sequence>
<keyword evidence="2" id="KW-0472">Membrane</keyword>
<dbReference type="Pfam" id="PF13768">
    <property type="entry name" value="VWA_3"/>
    <property type="match status" value="1"/>
</dbReference>
<accession>A0A1T1H8T5</accession>
<dbReference type="CDD" id="cd00198">
    <property type="entry name" value="vWFA"/>
    <property type="match status" value="1"/>
</dbReference>
<evidence type="ECO:0000256" key="2">
    <source>
        <dbReference type="SAM" id="Phobius"/>
    </source>
</evidence>
<dbReference type="PANTHER" id="PTHR45737">
    <property type="entry name" value="VON WILLEBRAND FACTOR A DOMAIN-CONTAINING PROTEIN 5A"/>
    <property type="match status" value="1"/>
</dbReference>
<evidence type="ECO:0000259" key="3">
    <source>
        <dbReference type="PROSITE" id="PS50234"/>
    </source>
</evidence>
<proteinExistence type="predicted"/>
<name>A0A1T1H8T5_OCELI</name>
<protein>
    <recommendedName>
        <fullName evidence="3">VWFA domain-containing protein</fullName>
    </recommendedName>
</protein>
<evidence type="ECO:0000313" key="4">
    <source>
        <dbReference type="EMBL" id="OOV86284.1"/>
    </source>
</evidence>
<reference evidence="4" key="1">
    <citation type="submission" date="2017-02" db="EMBL/GenBank/DDBJ databases">
        <title>Draft Genome Sequence of the Salt Water Bacterium Oceanospirillum linum ATCC 11336.</title>
        <authorList>
            <person name="Trachtenberg A.M."/>
            <person name="Carney J.G."/>
            <person name="Linnane J.D."/>
            <person name="Rheaume B.A."/>
            <person name="Pitts N.L."/>
            <person name="Mykles D.L."/>
            <person name="Maclea K.S."/>
        </authorList>
    </citation>
    <scope>NUCLEOTIDE SEQUENCE [LARGE SCALE GENOMIC DNA]</scope>
    <source>
        <strain evidence="4">ATCC 11336</strain>
    </source>
</reference>
<organism evidence="4 5">
    <name type="scientific">Oceanospirillum linum</name>
    <dbReference type="NCBI Taxonomy" id="966"/>
    <lineage>
        <taxon>Bacteria</taxon>
        <taxon>Pseudomonadati</taxon>
        <taxon>Pseudomonadota</taxon>
        <taxon>Gammaproteobacteria</taxon>
        <taxon>Oceanospirillales</taxon>
        <taxon>Oceanospirillaceae</taxon>
        <taxon>Oceanospirillum</taxon>
    </lineage>
</organism>
<keyword evidence="2" id="KW-0812">Transmembrane</keyword>
<dbReference type="PROSITE" id="PS50234">
    <property type="entry name" value="VWFA"/>
    <property type="match status" value="1"/>
</dbReference>
<keyword evidence="2" id="KW-1133">Transmembrane helix</keyword>
<comment type="caution">
    <text evidence="4">The sequence shown here is derived from an EMBL/GenBank/DDBJ whole genome shotgun (WGS) entry which is preliminary data.</text>
</comment>
<dbReference type="PANTHER" id="PTHR45737:SF6">
    <property type="entry name" value="VON WILLEBRAND FACTOR A DOMAIN-CONTAINING PROTEIN 5A"/>
    <property type="match status" value="1"/>
</dbReference>